<dbReference type="GO" id="GO:0003677">
    <property type="term" value="F:DNA binding"/>
    <property type="evidence" value="ECO:0007669"/>
    <property type="project" value="UniProtKB-KW"/>
</dbReference>
<evidence type="ECO:0000313" key="3">
    <source>
        <dbReference type="Proteomes" id="UP000299084"/>
    </source>
</evidence>
<dbReference type="AlphaFoldDB" id="A0A5N4E796"/>
<feature type="region of interest" description="Disordered" evidence="1">
    <location>
        <begin position="51"/>
        <end position="97"/>
    </location>
</feature>
<proteinExistence type="predicted"/>
<organism evidence="2 3">
    <name type="scientific">Camelus dromedarius</name>
    <name type="common">Dromedary</name>
    <name type="synonym">Arabian camel</name>
    <dbReference type="NCBI Taxonomy" id="9838"/>
    <lineage>
        <taxon>Eukaryota</taxon>
        <taxon>Metazoa</taxon>
        <taxon>Chordata</taxon>
        <taxon>Craniata</taxon>
        <taxon>Vertebrata</taxon>
        <taxon>Euteleostomi</taxon>
        <taxon>Mammalia</taxon>
        <taxon>Eutheria</taxon>
        <taxon>Laurasiatheria</taxon>
        <taxon>Artiodactyla</taxon>
        <taxon>Tylopoda</taxon>
        <taxon>Camelidae</taxon>
        <taxon>Camelus</taxon>
    </lineage>
</organism>
<sequence>MALGSLPMEMAILVNTALEEMAYCFLVNYDNVVDTGSETDEEDKLQIAEEDGIANPLDQERSPASVPNHESSPHVSQALLPREEEEDEIREGGVEHTWHSSDILQASVDGPEEMKEDYDTMGPEATIQTTVNNGTEYLLCAEFELRIKKETKEIEDIVPVLEE</sequence>
<reference evidence="2 3" key="1">
    <citation type="journal article" date="2019" name="Mol. Ecol. Resour.">
        <title>Improving Illumina assemblies with Hi-C and long reads: an example with the North African dromedary.</title>
        <authorList>
            <person name="Elbers J.P."/>
            <person name="Rogers M.F."/>
            <person name="Perelman P.L."/>
            <person name="Proskuryakova A.A."/>
            <person name="Serdyukova N.A."/>
            <person name="Johnson W.E."/>
            <person name="Horin P."/>
            <person name="Corander J."/>
            <person name="Murphy D."/>
            <person name="Burger P.A."/>
        </authorList>
    </citation>
    <scope>NUCLEOTIDE SEQUENCE [LARGE SCALE GENOMIC DNA]</scope>
    <source>
        <strain evidence="2">Drom800</strain>
        <tissue evidence="2">Blood</tissue>
    </source>
</reference>
<protein>
    <submittedName>
        <fullName evidence="2">Zinc finger E-box-binding homeobox 2</fullName>
    </submittedName>
</protein>
<evidence type="ECO:0000313" key="2">
    <source>
        <dbReference type="EMBL" id="KAB1279373.1"/>
    </source>
</evidence>
<keyword evidence="2" id="KW-0238">DNA-binding</keyword>
<keyword evidence="3" id="KW-1185">Reference proteome</keyword>
<dbReference type="EMBL" id="JWIN03000005">
    <property type="protein sequence ID" value="KAB1279373.1"/>
    <property type="molecule type" value="Genomic_DNA"/>
</dbReference>
<gene>
    <name evidence="2" type="ORF">Cadr_000006788</name>
</gene>
<evidence type="ECO:0000256" key="1">
    <source>
        <dbReference type="SAM" id="MobiDB-lite"/>
    </source>
</evidence>
<keyword evidence="2" id="KW-0371">Homeobox</keyword>
<comment type="caution">
    <text evidence="2">The sequence shown here is derived from an EMBL/GenBank/DDBJ whole genome shotgun (WGS) entry which is preliminary data.</text>
</comment>
<accession>A0A5N4E796</accession>
<dbReference type="Proteomes" id="UP000299084">
    <property type="component" value="Unassembled WGS sequence"/>
</dbReference>
<name>A0A5N4E796_CAMDR</name>